<feature type="domain" description="HTH lysR-type" evidence="5">
    <location>
        <begin position="1"/>
        <end position="59"/>
    </location>
</feature>
<accession>A0A1G8KG61</accession>
<reference evidence="6 7" key="1">
    <citation type="submission" date="2016-10" db="EMBL/GenBank/DDBJ databases">
        <authorList>
            <person name="de Groot N.N."/>
        </authorList>
    </citation>
    <scope>NUCLEOTIDE SEQUENCE [LARGE SCALE GENOMIC DNA]</scope>
    <source>
        <strain evidence="6 7">DSM 5885</strain>
    </source>
</reference>
<dbReference type="SUPFAM" id="SSF46785">
    <property type="entry name" value="Winged helix' DNA-binding domain"/>
    <property type="match status" value="1"/>
</dbReference>
<name>A0A1G8KG61_9RHOO</name>
<dbReference type="Gene3D" id="1.10.10.10">
    <property type="entry name" value="Winged helix-like DNA-binding domain superfamily/Winged helix DNA-binding domain"/>
    <property type="match status" value="1"/>
</dbReference>
<dbReference type="PANTHER" id="PTHR30126">
    <property type="entry name" value="HTH-TYPE TRANSCRIPTIONAL REGULATOR"/>
    <property type="match status" value="1"/>
</dbReference>
<evidence type="ECO:0000256" key="2">
    <source>
        <dbReference type="ARBA" id="ARBA00023015"/>
    </source>
</evidence>
<dbReference type="InterPro" id="IPR036388">
    <property type="entry name" value="WH-like_DNA-bd_sf"/>
</dbReference>
<dbReference type="PROSITE" id="PS50931">
    <property type="entry name" value="HTH_LYSR"/>
    <property type="match status" value="1"/>
</dbReference>
<sequence>MIRELRTFIAVVEHGSFSAAGNQIGLSPSAVMAHIERLEDALGKQLFDRMGNGRPAALNPVGVETLTGAREVLTLWHQMRTKKFSAIRIGYSH</sequence>
<dbReference type="PRINTS" id="PR00039">
    <property type="entry name" value="HTHLYSR"/>
</dbReference>
<dbReference type="InterPro" id="IPR036390">
    <property type="entry name" value="WH_DNA-bd_sf"/>
</dbReference>
<evidence type="ECO:0000313" key="6">
    <source>
        <dbReference type="EMBL" id="SDI42385.1"/>
    </source>
</evidence>
<dbReference type="Proteomes" id="UP000198607">
    <property type="component" value="Unassembled WGS sequence"/>
</dbReference>
<protein>
    <submittedName>
        <fullName evidence="6">Regulatory helix-turn-helix protein, lysR family</fullName>
    </submittedName>
</protein>
<keyword evidence="3" id="KW-0238">DNA-binding</keyword>
<evidence type="ECO:0000256" key="1">
    <source>
        <dbReference type="ARBA" id="ARBA00009437"/>
    </source>
</evidence>
<dbReference type="RefSeq" id="WP_176785962.1">
    <property type="nucleotide sequence ID" value="NZ_FNCY01000018.1"/>
</dbReference>
<evidence type="ECO:0000259" key="5">
    <source>
        <dbReference type="PROSITE" id="PS50931"/>
    </source>
</evidence>
<keyword evidence="7" id="KW-1185">Reference proteome</keyword>
<evidence type="ECO:0000256" key="3">
    <source>
        <dbReference type="ARBA" id="ARBA00023125"/>
    </source>
</evidence>
<dbReference type="InterPro" id="IPR000847">
    <property type="entry name" value="LysR_HTH_N"/>
</dbReference>
<dbReference type="EMBL" id="FNCY01000018">
    <property type="protein sequence ID" value="SDI42385.1"/>
    <property type="molecule type" value="Genomic_DNA"/>
</dbReference>
<dbReference type="STRING" id="83767.SAMN05660652_03417"/>
<dbReference type="Pfam" id="PF00126">
    <property type="entry name" value="HTH_1"/>
    <property type="match status" value="1"/>
</dbReference>
<dbReference type="PANTHER" id="PTHR30126:SF40">
    <property type="entry name" value="HTH-TYPE TRANSCRIPTIONAL REGULATOR GLTR"/>
    <property type="match status" value="1"/>
</dbReference>
<keyword evidence="4" id="KW-0804">Transcription</keyword>
<keyword evidence="2" id="KW-0805">Transcription regulation</keyword>
<organism evidence="6 7">
    <name type="scientific">Propionivibrio dicarboxylicus</name>
    <dbReference type="NCBI Taxonomy" id="83767"/>
    <lineage>
        <taxon>Bacteria</taxon>
        <taxon>Pseudomonadati</taxon>
        <taxon>Pseudomonadota</taxon>
        <taxon>Betaproteobacteria</taxon>
        <taxon>Rhodocyclales</taxon>
        <taxon>Rhodocyclaceae</taxon>
        <taxon>Propionivibrio</taxon>
    </lineage>
</organism>
<dbReference type="GO" id="GO:0003700">
    <property type="term" value="F:DNA-binding transcription factor activity"/>
    <property type="evidence" value="ECO:0007669"/>
    <property type="project" value="InterPro"/>
</dbReference>
<dbReference type="AlphaFoldDB" id="A0A1G8KG61"/>
<comment type="similarity">
    <text evidence="1">Belongs to the LysR transcriptional regulatory family.</text>
</comment>
<evidence type="ECO:0000256" key="4">
    <source>
        <dbReference type="ARBA" id="ARBA00023163"/>
    </source>
</evidence>
<gene>
    <name evidence="6" type="ORF">SAMN05660652_03417</name>
</gene>
<dbReference type="GO" id="GO:0000976">
    <property type="term" value="F:transcription cis-regulatory region binding"/>
    <property type="evidence" value="ECO:0007669"/>
    <property type="project" value="TreeGrafter"/>
</dbReference>
<proteinExistence type="inferred from homology"/>
<evidence type="ECO:0000313" key="7">
    <source>
        <dbReference type="Proteomes" id="UP000198607"/>
    </source>
</evidence>